<feature type="region of interest" description="Disordered" evidence="1">
    <location>
        <begin position="164"/>
        <end position="185"/>
    </location>
</feature>
<feature type="domain" description="Retroviral polymerase SH3-like" evidence="2">
    <location>
        <begin position="5"/>
        <end position="49"/>
    </location>
</feature>
<sequence>QVCMHDTSGNKLQACSKIGIWVGFNEESNAHQIYWADKCSIMVKQSVKFTFEDEVTVDAALLEWEISTNIDPNTAVNPNIDNHTPILRCATVEDAADDKDNVSKSQNPTDHIENCFHNNKLAPDRAPIEPQHGSCIWRESEYVHRLHDGTGLSSAHPSDPLIPAGIQEGLDAGGVADDESGGEEDEWEMVEVAEHTMAVVMAGAEGLTPTFEEAWKRADWPK</sequence>
<organism evidence="3 4">
    <name type="scientific">Hypholoma sublateritium (strain FD-334 SS-4)</name>
    <dbReference type="NCBI Taxonomy" id="945553"/>
    <lineage>
        <taxon>Eukaryota</taxon>
        <taxon>Fungi</taxon>
        <taxon>Dikarya</taxon>
        <taxon>Basidiomycota</taxon>
        <taxon>Agaricomycotina</taxon>
        <taxon>Agaricomycetes</taxon>
        <taxon>Agaricomycetidae</taxon>
        <taxon>Agaricales</taxon>
        <taxon>Agaricineae</taxon>
        <taxon>Strophariaceae</taxon>
        <taxon>Hypholoma</taxon>
    </lineage>
</organism>
<keyword evidence="4" id="KW-1185">Reference proteome</keyword>
<dbReference type="OMA" id="WRESEYV"/>
<feature type="compositionally biased region" description="Acidic residues" evidence="1">
    <location>
        <begin position="176"/>
        <end position="185"/>
    </location>
</feature>
<dbReference type="InterPro" id="IPR057670">
    <property type="entry name" value="SH3_retrovirus"/>
</dbReference>
<evidence type="ECO:0000313" key="4">
    <source>
        <dbReference type="Proteomes" id="UP000054270"/>
    </source>
</evidence>
<evidence type="ECO:0000259" key="2">
    <source>
        <dbReference type="Pfam" id="PF25597"/>
    </source>
</evidence>
<evidence type="ECO:0000256" key="1">
    <source>
        <dbReference type="SAM" id="MobiDB-lite"/>
    </source>
</evidence>
<feature type="non-terminal residue" evidence="3">
    <location>
        <position position="1"/>
    </location>
</feature>
<gene>
    <name evidence="3" type="ORF">HYPSUDRAFT_98700</name>
</gene>
<protein>
    <recommendedName>
        <fullName evidence="2">Retroviral polymerase SH3-like domain-containing protein</fullName>
    </recommendedName>
</protein>
<dbReference type="STRING" id="945553.A0A0D2NRR7"/>
<reference evidence="4" key="1">
    <citation type="submission" date="2014-04" db="EMBL/GenBank/DDBJ databases">
        <title>Evolutionary Origins and Diversification of the Mycorrhizal Mutualists.</title>
        <authorList>
            <consortium name="DOE Joint Genome Institute"/>
            <consortium name="Mycorrhizal Genomics Consortium"/>
            <person name="Kohler A."/>
            <person name="Kuo A."/>
            <person name="Nagy L.G."/>
            <person name="Floudas D."/>
            <person name="Copeland A."/>
            <person name="Barry K.W."/>
            <person name="Cichocki N."/>
            <person name="Veneault-Fourrey C."/>
            <person name="LaButti K."/>
            <person name="Lindquist E.A."/>
            <person name="Lipzen A."/>
            <person name="Lundell T."/>
            <person name="Morin E."/>
            <person name="Murat C."/>
            <person name="Riley R."/>
            <person name="Ohm R."/>
            <person name="Sun H."/>
            <person name="Tunlid A."/>
            <person name="Henrissat B."/>
            <person name="Grigoriev I.V."/>
            <person name="Hibbett D.S."/>
            <person name="Martin F."/>
        </authorList>
    </citation>
    <scope>NUCLEOTIDE SEQUENCE [LARGE SCALE GENOMIC DNA]</scope>
    <source>
        <strain evidence="4">FD-334 SS-4</strain>
    </source>
</reference>
<dbReference type="Proteomes" id="UP000054270">
    <property type="component" value="Unassembled WGS sequence"/>
</dbReference>
<dbReference type="OrthoDB" id="2640446at2759"/>
<accession>A0A0D2NRR7</accession>
<dbReference type="Pfam" id="PF25597">
    <property type="entry name" value="SH3_retrovirus"/>
    <property type="match status" value="1"/>
</dbReference>
<proteinExistence type="predicted"/>
<dbReference type="AlphaFoldDB" id="A0A0D2NRR7"/>
<dbReference type="EMBL" id="KN817557">
    <property type="protein sequence ID" value="KJA21484.1"/>
    <property type="molecule type" value="Genomic_DNA"/>
</dbReference>
<name>A0A0D2NRR7_HYPSF</name>
<evidence type="ECO:0000313" key="3">
    <source>
        <dbReference type="EMBL" id="KJA21484.1"/>
    </source>
</evidence>
<feature type="non-terminal residue" evidence="3">
    <location>
        <position position="222"/>
    </location>
</feature>